<reference evidence="1 2" key="1">
    <citation type="submission" date="2019-05" db="EMBL/GenBank/DDBJ databases">
        <title>Another draft genome of Portunus trituberculatus and its Hox gene families provides insights of decapod evolution.</title>
        <authorList>
            <person name="Jeong J.-H."/>
            <person name="Song I."/>
            <person name="Kim S."/>
            <person name="Choi T."/>
            <person name="Kim D."/>
            <person name="Ryu S."/>
            <person name="Kim W."/>
        </authorList>
    </citation>
    <scope>NUCLEOTIDE SEQUENCE [LARGE SCALE GENOMIC DNA]</scope>
    <source>
        <tissue evidence="1">Muscle</tissue>
    </source>
</reference>
<keyword evidence="2" id="KW-1185">Reference proteome</keyword>
<sequence length="100" mass="11250">MAQLKRADTCGSIELSCCSIWHCFFGPVLTTLCLGSCHSLPDECEVKCDVLPVCEAREGRAALVHWCRGWEQVGERRCNERERLSKVLVMTCRCVVNGFL</sequence>
<proteinExistence type="predicted"/>
<evidence type="ECO:0000313" key="1">
    <source>
        <dbReference type="EMBL" id="MPC42689.1"/>
    </source>
</evidence>
<accession>A0A5B7FBR7</accession>
<dbReference type="EMBL" id="VSRR010005532">
    <property type="protein sequence ID" value="MPC42689.1"/>
    <property type="molecule type" value="Genomic_DNA"/>
</dbReference>
<dbReference type="AlphaFoldDB" id="A0A5B7FBR7"/>
<evidence type="ECO:0000313" key="2">
    <source>
        <dbReference type="Proteomes" id="UP000324222"/>
    </source>
</evidence>
<comment type="caution">
    <text evidence="1">The sequence shown here is derived from an EMBL/GenBank/DDBJ whole genome shotgun (WGS) entry which is preliminary data.</text>
</comment>
<name>A0A5B7FBR7_PORTR</name>
<gene>
    <name evidence="1" type="ORF">E2C01_036316</name>
</gene>
<organism evidence="1 2">
    <name type="scientific">Portunus trituberculatus</name>
    <name type="common">Swimming crab</name>
    <name type="synonym">Neptunus trituberculatus</name>
    <dbReference type="NCBI Taxonomy" id="210409"/>
    <lineage>
        <taxon>Eukaryota</taxon>
        <taxon>Metazoa</taxon>
        <taxon>Ecdysozoa</taxon>
        <taxon>Arthropoda</taxon>
        <taxon>Crustacea</taxon>
        <taxon>Multicrustacea</taxon>
        <taxon>Malacostraca</taxon>
        <taxon>Eumalacostraca</taxon>
        <taxon>Eucarida</taxon>
        <taxon>Decapoda</taxon>
        <taxon>Pleocyemata</taxon>
        <taxon>Brachyura</taxon>
        <taxon>Eubrachyura</taxon>
        <taxon>Portunoidea</taxon>
        <taxon>Portunidae</taxon>
        <taxon>Portuninae</taxon>
        <taxon>Portunus</taxon>
    </lineage>
</organism>
<dbReference type="Proteomes" id="UP000324222">
    <property type="component" value="Unassembled WGS sequence"/>
</dbReference>
<protein>
    <submittedName>
        <fullName evidence="1">Uncharacterized protein</fullName>
    </submittedName>
</protein>